<keyword evidence="6" id="KW-1185">Reference proteome</keyword>
<dbReference type="InterPro" id="IPR005693">
    <property type="entry name" value="Mce"/>
</dbReference>
<evidence type="ECO:0000256" key="2">
    <source>
        <dbReference type="SAM" id="Phobius"/>
    </source>
</evidence>
<feature type="region of interest" description="Disordered" evidence="1">
    <location>
        <begin position="349"/>
        <end position="437"/>
    </location>
</feature>
<dbReference type="PANTHER" id="PTHR33371:SF19">
    <property type="entry name" value="MCE-FAMILY PROTEIN MCE4A"/>
    <property type="match status" value="1"/>
</dbReference>
<dbReference type="Pfam" id="PF11887">
    <property type="entry name" value="Mce4_CUP1"/>
    <property type="match status" value="1"/>
</dbReference>
<evidence type="ECO:0000256" key="1">
    <source>
        <dbReference type="SAM" id="MobiDB-lite"/>
    </source>
</evidence>
<accession>A0ABT5GJ25</accession>
<evidence type="ECO:0000259" key="4">
    <source>
        <dbReference type="Pfam" id="PF11887"/>
    </source>
</evidence>
<reference evidence="5 6" key="1">
    <citation type="submission" date="2022-11" db="EMBL/GenBank/DDBJ databases">
        <title>Anaerobic phenanthrene biodegradation by a DNRA strain PheN6.</title>
        <authorList>
            <person name="Zhang Z."/>
        </authorList>
    </citation>
    <scope>NUCLEOTIDE SEQUENCE [LARGE SCALE GENOMIC DNA]</scope>
    <source>
        <strain evidence="5 6">PheN6</strain>
    </source>
</reference>
<sequence length="437" mass="47219">MTADKGLAAGPLTQHTRWRIGLKTYGVAFIVVVALLLALSIASYQKRFTPVVLVTLETNRLGSQLQELADVKLRGLVVGEVRTIEATQDGARLGLALDPEHVSLIPADVRARLLPKTLFGERYVDLVPGPGADGAHRTIAPGDVIPQDRTQVAIELESVFDELHPLLQTVQPAKLATALGALSTTLEGRGNAIGEHVEILDDYLKQINPRLPAIQEDIRLLADTFGTYEDLSPDLFRMAESLRVTNRTIVEKDQQLAGFFVGTAGFAQTTAGFLRDNERRIIQVGQVTRPTNELLARYSPIYPCFAKGLAGWIPRINGAFAGERLHITLEVVPPRDPYYVGEEPQWLSKPGPTCAGLPNPPGSQDDTHQPPPPRDGAKPGTEHSLIPPFPADSGPAGTAEEQQLVDALLAPDSESEPSGIRTLLAGPIMRGTVVSNR</sequence>
<evidence type="ECO:0000313" key="6">
    <source>
        <dbReference type="Proteomes" id="UP001150259"/>
    </source>
</evidence>
<gene>
    <name evidence="5" type="ORF">OO014_13345</name>
</gene>
<dbReference type="InterPro" id="IPR052336">
    <property type="entry name" value="MlaD_Phospholipid_Transporter"/>
</dbReference>
<dbReference type="EMBL" id="JAPFQL010000058">
    <property type="protein sequence ID" value="MDC5698243.1"/>
    <property type="molecule type" value="Genomic_DNA"/>
</dbReference>
<organism evidence="5 6">
    <name type="scientific">Intrasporangium calvum</name>
    <dbReference type="NCBI Taxonomy" id="53358"/>
    <lineage>
        <taxon>Bacteria</taxon>
        <taxon>Bacillati</taxon>
        <taxon>Actinomycetota</taxon>
        <taxon>Actinomycetes</taxon>
        <taxon>Micrococcales</taxon>
        <taxon>Intrasporangiaceae</taxon>
        <taxon>Intrasporangium</taxon>
    </lineage>
</organism>
<feature type="domain" description="Mce/MlaD" evidence="3">
    <location>
        <begin position="54"/>
        <end position="129"/>
    </location>
</feature>
<keyword evidence="2" id="KW-1133">Transmembrane helix</keyword>
<protein>
    <submittedName>
        <fullName evidence="5">MCE family protein</fullName>
    </submittedName>
</protein>
<name>A0ABT5GJ25_9MICO</name>
<dbReference type="PANTHER" id="PTHR33371">
    <property type="entry name" value="INTERMEMBRANE PHOSPHOLIPID TRANSPORT SYSTEM BINDING PROTEIN MLAD-RELATED"/>
    <property type="match status" value="1"/>
</dbReference>
<comment type="caution">
    <text evidence="5">The sequence shown here is derived from an EMBL/GenBank/DDBJ whole genome shotgun (WGS) entry which is preliminary data.</text>
</comment>
<evidence type="ECO:0000313" key="5">
    <source>
        <dbReference type="EMBL" id="MDC5698243.1"/>
    </source>
</evidence>
<dbReference type="Pfam" id="PF02470">
    <property type="entry name" value="MlaD"/>
    <property type="match status" value="1"/>
</dbReference>
<feature type="transmembrane region" description="Helical" evidence="2">
    <location>
        <begin position="25"/>
        <end position="44"/>
    </location>
</feature>
<keyword evidence="2" id="KW-0812">Transmembrane</keyword>
<proteinExistence type="predicted"/>
<keyword evidence="2" id="KW-0472">Membrane</keyword>
<dbReference type="NCBIfam" id="TIGR00996">
    <property type="entry name" value="Mtu_fam_mce"/>
    <property type="match status" value="1"/>
</dbReference>
<feature type="domain" description="Mammalian cell entry C-terminal" evidence="4">
    <location>
        <begin position="137"/>
        <end position="352"/>
    </location>
</feature>
<dbReference type="InterPro" id="IPR024516">
    <property type="entry name" value="Mce_C"/>
</dbReference>
<dbReference type="Proteomes" id="UP001150259">
    <property type="component" value="Unassembled WGS sequence"/>
</dbReference>
<dbReference type="InterPro" id="IPR003399">
    <property type="entry name" value="Mce/MlaD"/>
</dbReference>
<dbReference type="RefSeq" id="WP_272462818.1">
    <property type="nucleotide sequence ID" value="NZ_JAPFQL010000058.1"/>
</dbReference>
<evidence type="ECO:0000259" key="3">
    <source>
        <dbReference type="Pfam" id="PF02470"/>
    </source>
</evidence>